<evidence type="ECO:0000256" key="5">
    <source>
        <dbReference type="ARBA" id="ARBA00023237"/>
    </source>
</evidence>
<sequence>MRRSALCLALLTLTLAACQSERQASLAPSLPPQQQMPLGVEGSWRNVGGPVPYNARFQNGRFTSAESATNGLLAEGTYTTTGAGQIQINYRSLQRNQQLAANCNHAAGQMTCTAADGSSFSLARG</sequence>
<evidence type="ECO:0000256" key="1">
    <source>
        <dbReference type="ARBA" id="ARBA00004459"/>
    </source>
</evidence>
<keyword evidence="4" id="KW-0564">Palmitate</keyword>
<evidence type="ECO:0000256" key="8">
    <source>
        <dbReference type="SAM" id="SignalP"/>
    </source>
</evidence>
<keyword evidence="2 8" id="KW-0732">Signal</keyword>
<comment type="caution">
    <text evidence="9">The sequence shown here is derived from an EMBL/GenBank/DDBJ whole genome shotgun (WGS) entry which is preliminary data.</text>
</comment>
<dbReference type="PROSITE" id="PS51257">
    <property type="entry name" value="PROKAR_LIPOPROTEIN"/>
    <property type="match status" value="1"/>
</dbReference>
<dbReference type="Pfam" id="PF26368">
    <property type="entry name" value="OMP10"/>
    <property type="match status" value="1"/>
</dbReference>
<comment type="similarity">
    <text evidence="7">Belongs to the rhizobiaceae omp10 lipoprotein family.</text>
</comment>
<dbReference type="AlphaFoldDB" id="A0A6L9MH34"/>
<feature type="signal peptide" evidence="8">
    <location>
        <begin position="1"/>
        <end position="19"/>
    </location>
</feature>
<gene>
    <name evidence="9" type="ORF">GTW51_10495</name>
</gene>
<proteinExistence type="inferred from homology"/>
<evidence type="ECO:0000313" key="10">
    <source>
        <dbReference type="Proteomes" id="UP000476332"/>
    </source>
</evidence>
<accession>A0A6L9MH34</accession>
<evidence type="ECO:0000313" key="9">
    <source>
        <dbReference type="EMBL" id="NDV87129.1"/>
    </source>
</evidence>
<reference evidence="9 10" key="1">
    <citation type="submission" date="2020-01" db="EMBL/GenBank/DDBJ databases">
        <title>Genomes of bacteria type strains.</title>
        <authorList>
            <person name="Chen J."/>
            <person name="Zhu S."/>
            <person name="Chen J."/>
        </authorList>
    </citation>
    <scope>NUCLEOTIDE SEQUENCE [LARGE SCALE GENOMIC DNA]</scope>
    <source>
        <strain evidence="9 10">KCTC 52919</strain>
    </source>
</reference>
<keyword evidence="6" id="KW-0449">Lipoprotein</keyword>
<dbReference type="EMBL" id="JAAAMJ010000006">
    <property type="protein sequence ID" value="NDV87129.1"/>
    <property type="molecule type" value="Genomic_DNA"/>
</dbReference>
<evidence type="ECO:0000256" key="2">
    <source>
        <dbReference type="ARBA" id="ARBA00022729"/>
    </source>
</evidence>
<evidence type="ECO:0000256" key="4">
    <source>
        <dbReference type="ARBA" id="ARBA00023139"/>
    </source>
</evidence>
<feature type="chain" id="PRO_5027113732" description="Outer membrane lipoprotein omp10" evidence="8">
    <location>
        <begin position="20"/>
        <end position="125"/>
    </location>
</feature>
<dbReference type="InterPro" id="IPR049857">
    <property type="entry name" value="Omp10-like"/>
</dbReference>
<keyword evidence="3" id="KW-0472">Membrane</keyword>
<dbReference type="Proteomes" id="UP000476332">
    <property type="component" value="Unassembled WGS sequence"/>
</dbReference>
<keyword evidence="10" id="KW-1185">Reference proteome</keyword>
<name>A0A6L9MH34_9HYPH</name>
<organism evidence="9 10">
    <name type="scientific">Aurantimonas aggregata</name>
    <dbReference type="NCBI Taxonomy" id="2047720"/>
    <lineage>
        <taxon>Bacteria</taxon>
        <taxon>Pseudomonadati</taxon>
        <taxon>Pseudomonadota</taxon>
        <taxon>Alphaproteobacteria</taxon>
        <taxon>Hyphomicrobiales</taxon>
        <taxon>Aurantimonadaceae</taxon>
        <taxon>Aurantimonas</taxon>
    </lineage>
</organism>
<protein>
    <recommendedName>
        <fullName evidence="11">Outer membrane lipoprotein omp10</fullName>
    </recommendedName>
</protein>
<comment type="subcellular location">
    <subcellularLocation>
        <location evidence="1">Cell outer membrane</location>
        <topology evidence="1">Lipid-anchor</topology>
    </subcellularLocation>
</comment>
<evidence type="ECO:0000256" key="3">
    <source>
        <dbReference type="ARBA" id="ARBA00023136"/>
    </source>
</evidence>
<dbReference type="RefSeq" id="WP_163043876.1">
    <property type="nucleotide sequence ID" value="NZ_JAAAMJ010000006.1"/>
</dbReference>
<keyword evidence="5" id="KW-0998">Cell outer membrane</keyword>
<evidence type="ECO:0000256" key="7">
    <source>
        <dbReference type="ARBA" id="ARBA00044505"/>
    </source>
</evidence>
<evidence type="ECO:0000256" key="6">
    <source>
        <dbReference type="ARBA" id="ARBA00023288"/>
    </source>
</evidence>
<evidence type="ECO:0008006" key="11">
    <source>
        <dbReference type="Google" id="ProtNLM"/>
    </source>
</evidence>